<keyword evidence="1" id="KW-1185">Reference proteome</keyword>
<organism evidence="1 2">
    <name type="scientific">Ditylenchus dipsaci</name>
    <dbReference type="NCBI Taxonomy" id="166011"/>
    <lineage>
        <taxon>Eukaryota</taxon>
        <taxon>Metazoa</taxon>
        <taxon>Ecdysozoa</taxon>
        <taxon>Nematoda</taxon>
        <taxon>Chromadorea</taxon>
        <taxon>Rhabditida</taxon>
        <taxon>Tylenchina</taxon>
        <taxon>Tylenchomorpha</taxon>
        <taxon>Sphaerularioidea</taxon>
        <taxon>Anguinidae</taxon>
        <taxon>Anguininae</taxon>
        <taxon>Ditylenchus</taxon>
    </lineage>
</organism>
<protein>
    <submittedName>
        <fullName evidence="2">Uncharacterized protein</fullName>
    </submittedName>
</protein>
<dbReference type="WBParaSite" id="jg24710">
    <property type="protein sequence ID" value="jg24710"/>
    <property type="gene ID" value="jg24710"/>
</dbReference>
<proteinExistence type="predicted"/>
<dbReference type="Proteomes" id="UP000887574">
    <property type="component" value="Unplaced"/>
</dbReference>
<reference evidence="2" key="1">
    <citation type="submission" date="2022-11" db="UniProtKB">
        <authorList>
            <consortium name="WormBaseParasite"/>
        </authorList>
    </citation>
    <scope>IDENTIFICATION</scope>
</reference>
<accession>A0A915DY64</accession>
<evidence type="ECO:0000313" key="2">
    <source>
        <dbReference type="WBParaSite" id="jg24710"/>
    </source>
</evidence>
<sequence length="88" mass="9596">MHASGSSRRGAARLALANVAAMPPKPIIRPSIIVKDSCFGPELSKEMLREMLKPIQIGYPAEKSDYSSPFQLPYRSAAVGSRPTGRWP</sequence>
<evidence type="ECO:0000313" key="1">
    <source>
        <dbReference type="Proteomes" id="UP000887574"/>
    </source>
</evidence>
<name>A0A915DY64_9BILA</name>
<dbReference type="AlphaFoldDB" id="A0A915DY64"/>